<accession>A0A8J6YWL6</accession>
<dbReference type="Proteomes" id="UP000631034">
    <property type="component" value="Unassembled WGS sequence"/>
</dbReference>
<dbReference type="FunFam" id="3.30.420.10:FF:000002">
    <property type="entry name" value="Crossover junction endodeoxyribonuclease RuvC"/>
    <property type="match status" value="1"/>
</dbReference>
<comment type="subunit">
    <text evidence="13">Homodimer which binds Holliday junction (HJ) DNA. The HJ becomes 2-fold symmetrical on binding to RuvC with unstacked arms; it has a different conformation from HJ DNA in complex with RuvA. In the full resolvosome a probable DNA-RuvA(4)-RuvB(12)-RuvC(2) complex forms which resolves the HJ.</text>
</comment>
<keyword evidence="5 13" id="KW-0255">Endonuclease</keyword>
<evidence type="ECO:0000256" key="3">
    <source>
        <dbReference type="ARBA" id="ARBA00022722"/>
    </source>
</evidence>
<dbReference type="InterPro" id="IPR002176">
    <property type="entry name" value="X-over_junc_endoDNase_RuvC"/>
</dbReference>
<keyword evidence="8 13" id="KW-0460">Magnesium</keyword>
<comment type="caution">
    <text evidence="15">The sequence shown here is derived from an EMBL/GenBank/DDBJ whole genome shotgun (WGS) entry which is preliminary data.</text>
</comment>
<dbReference type="GO" id="GO:0006281">
    <property type="term" value="P:DNA repair"/>
    <property type="evidence" value="ECO:0007669"/>
    <property type="project" value="UniProtKB-UniRule"/>
</dbReference>
<dbReference type="Pfam" id="PF02075">
    <property type="entry name" value="RuvC"/>
    <property type="match status" value="1"/>
</dbReference>
<keyword evidence="11 13" id="KW-0234">DNA repair</keyword>
<dbReference type="PRINTS" id="PR00696">
    <property type="entry name" value="RSOLVASERUVC"/>
</dbReference>
<feature type="active site" evidence="13">
    <location>
        <position position="140"/>
    </location>
</feature>
<evidence type="ECO:0000256" key="12">
    <source>
        <dbReference type="ARBA" id="ARBA00029354"/>
    </source>
</evidence>
<dbReference type="InterPro" id="IPR036397">
    <property type="entry name" value="RNaseH_sf"/>
</dbReference>
<keyword evidence="6 13" id="KW-0227">DNA damage</keyword>
<dbReference type="InterPro" id="IPR012337">
    <property type="entry name" value="RNaseH-like_sf"/>
</dbReference>
<gene>
    <name evidence="13 15" type="primary">ruvC</name>
    <name evidence="15" type="ORF">IHV25_09085</name>
</gene>
<dbReference type="AlphaFoldDB" id="A0A8J6YWL6"/>
<dbReference type="EC" id="3.1.21.10" evidence="13 14"/>
<evidence type="ECO:0000256" key="14">
    <source>
        <dbReference type="NCBIfam" id="TIGR00228"/>
    </source>
</evidence>
<dbReference type="CDD" id="cd16962">
    <property type="entry name" value="RuvC"/>
    <property type="match status" value="1"/>
</dbReference>
<comment type="catalytic activity">
    <reaction evidence="12 13">
        <text>Endonucleolytic cleavage at a junction such as a reciprocal single-stranded crossover between two homologous DNA duplexes (Holliday junction).</text>
        <dbReference type="EC" id="3.1.21.10"/>
    </reaction>
</comment>
<comment type="similarity">
    <text evidence="1 13">Belongs to the RuvC family.</text>
</comment>
<dbReference type="GO" id="GO:0008821">
    <property type="term" value="F:crossover junction DNA endonuclease activity"/>
    <property type="evidence" value="ECO:0007669"/>
    <property type="project" value="UniProtKB-UniRule"/>
</dbReference>
<dbReference type="NCBIfam" id="TIGR00228">
    <property type="entry name" value="ruvC"/>
    <property type="match status" value="1"/>
</dbReference>
<sequence length="168" mass="17527">MTRILGLDPGLRITGWGVIESRGNRLVHVADGVVCSSETGSLAERLAELHRGVLDVVARFAPDEAAVEETFVNRNPASTLKLGQARGAVMLAPALHRVPVAEYTPKTVKKSVVGTGAAAKDQVGMMIRTLLPGAELKTPDAADALAVAICHAHYRTGPAGLAGYRGAV</sequence>
<evidence type="ECO:0000256" key="7">
    <source>
        <dbReference type="ARBA" id="ARBA00022801"/>
    </source>
</evidence>
<proteinExistence type="inferred from homology"/>
<evidence type="ECO:0000256" key="13">
    <source>
        <dbReference type="HAMAP-Rule" id="MF_00034"/>
    </source>
</evidence>
<dbReference type="GO" id="GO:0005737">
    <property type="term" value="C:cytoplasm"/>
    <property type="evidence" value="ECO:0007669"/>
    <property type="project" value="UniProtKB-SubCell"/>
</dbReference>
<evidence type="ECO:0000256" key="4">
    <source>
        <dbReference type="ARBA" id="ARBA00022723"/>
    </source>
</evidence>
<dbReference type="GO" id="GO:0000287">
    <property type="term" value="F:magnesium ion binding"/>
    <property type="evidence" value="ECO:0007669"/>
    <property type="project" value="UniProtKB-UniRule"/>
</dbReference>
<comment type="subcellular location">
    <subcellularLocation>
        <location evidence="13">Cytoplasm</location>
    </subcellularLocation>
</comment>
<keyword evidence="16" id="KW-1185">Reference proteome</keyword>
<keyword evidence="4 13" id="KW-0479">Metal-binding</keyword>
<dbReference type="RefSeq" id="WP_192534810.1">
    <property type="nucleotide sequence ID" value="NZ_JACZHT010000007.1"/>
</dbReference>
<dbReference type="SUPFAM" id="SSF53098">
    <property type="entry name" value="Ribonuclease H-like"/>
    <property type="match status" value="1"/>
</dbReference>
<dbReference type="Gene3D" id="3.30.420.10">
    <property type="entry name" value="Ribonuclease H-like superfamily/Ribonuclease H"/>
    <property type="match status" value="1"/>
</dbReference>
<dbReference type="PANTHER" id="PTHR30194">
    <property type="entry name" value="CROSSOVER JUNCTION ENDODEOXYRIBONUCLEASE RUVC"/>
    <property type="match status" value="1"/>
</dbReference>
<evidence type="ECO:0000256" key="10">
    <source>
        <dbReference type="ARBA" id="ARBA00023172"/>
    </source>
</evidence>
<evidence type="ECO:0000256" key="6">
    <source>
        <dbReference type="ARBA" id="ARBA00022763"/>
    </source>
</evidence>
<protein>
    <recommendedName>
        <fullName evidence="13 14">Crossover junction endodeoxyribonuclease RuvC</fullName>
        <ecNumber evidence="13 14">3.1.21.10</ecNumber>
    </recommendedName>
    <alternativeName>
        <fullName evidence="13">Holliday junction nuclease RuvC</fullName>
    </alternativeName>
    <alternativeName>
        <fullName evidence="13">Holliday junction resolvase RuvC</fullName>
    </alternativeName>
</protein>
<dbReference type="GO" id="GO:0006310">
    <property type="term" value="P:DNA recombination"/>
    <property type="evidence" value="ECO:0007669"/>
    <property type="project" value="UniProtKB-UniRule"/>
</dbReference>
<keyword evidence="7 13" id="KW-0378">Hydrolase</keyword>
<organism evidence="15 16">
    <name type="scientific">Phaeovibrio sulfidiphilus</name>
    <dbReference type="NCBI Taxonomy" id="1220600"/>
    <lineage>
        <taxon>Bacteria</taxon>
        <taxon>Pseudomonadati</taxon>
        <taxon>Pseudomonadota</taxon>
        <taxon>Alphaproteobacteria</taxon>
        <taxon>Rhodospirillales</taxon>
        <taxon>Rhodospirillaceae</taxon>
        <taxon>Phaeovibrio</taxon>
    </lineage>
</organism>
<keyword evidence="2 13" id="KW-0963">Cytoplasm</keyword>
<feature type="binding site" evidence="13">
    <location>
        <position position="140"/>
    </location>
    <ligand>
        <name>Mg(2+)</name>
        <dbReference type="ChEBI" id="CHEBI:18420"/>
        <label>1</label>
    </ligand>
</feature>
<dbReference type="GO" id="GO:0048476">
    <property type="term" value="C:Holliday junction resolvase complex"/>
    <property type="evidence" value="ECO:0007669"/>
    <property type="project" value="UniProtKB-UniRule"/>
</dbReference>
<keyword evidence="3 13" id="KW-0540">Nuclease</keyword>
<feature type="active site" evidence="13">
    <location>
        <position position="8"/>
    </location>
</feature>
<evidence type="ECO:0000256" key="2">
    <source>
        <dbReference type="ARBA" id="ARBA00022490"/>
    </source>
</evidence>
<evidence type="ECO:0000256" key="8">
    <source>
        <dbReference type="ARBA" id="ARBA00022842"/>
    </source>
</evidence>
<evidence type="ECO:0000256" key="9">
    <source>
        <dbReference type="ARBA" id="ARBA00023125"/>
    </source>
</evidence>
<dbReference type="EMBL" id="JACZHT010000007">
    <property type="protein sequence ID" value="MBE1237799.1"/>
    <property type="molecule type" value="Genomic_DNA"/>
</dbReference>
<evidence type="ECO:0000256" key="1">
    <source>
        <dbReference type="ARBA" id="ARBA00009518"/>
    </source>
</evidence>
<name>A0A8J6YWL6_9PROT</name>
<comment type="function">
    <text evidence="13">The RuvA-RuvB-RuvC complex processes Holliday junction (HJ) DNA during genetic recombination and DNA repair. Endonuclease that resolves HJ intermediates. Cleaves cruciform DNA by making single-stranded nicks across the HJ at symmetrical positions within the homologous arms, yielding a 5'-phosphate and a 3'-hydroxyl group; requires a central core of homology in the junction. The consensus cleavage sequence is 5'-(A/T)TT(C/G)-3'. Cleavage occurs on the 3'-side of the TT dinucleotide at the point of strand exchange. HJ branch migration catalyzed by RuvA-RuvB allows RuvC to scan DNA until it finds its consensus sequence, where it cleaves and resolves the cruciform DNA.</text>
</comment>
<evidence type="ECO:0000256" key="5">
    <source>
        <dbReference type="ARBA" id="ARBA00022759"/>
    </source>
</evidence>
<feature type="binding site" evidence="13">
    <location>
        <position position="68"/>
    </location>
    <ligand>
        <name>Mg(2+)</name>
        <dbReference type="ChEBI" id="CHEBI:18420"/>
        <label>2</label>
    </ligand>
</feature>
<dbReference type="PROSITE" id="PS01321">
    <property type="entry name" value="RUVC"/>
    <property type="match status" value="1"/>
</dbReference>
<evidence type="ECO:0000313" key="15">
    <source>
        <dbReference type="EMBL" id="MBE1237799.1"/>
    </source>
</evidence>
<dbReference type="GO" id="GO:0009432">
    <property type="term" value="P:SOS response"/>
    <property type="evidence" value="ECO:0007669"/>
    <property type="project" value="UniProtKB-ARBA"/>
</dbReference>
<comment type="cofactor">
    <cofactor evidence="13">
        <name>Mg(2+)</name>
        <dbReference type="ChEBI" id="CHEBI:18420"/>
    </cofactor>
    <text evidence="13">Binds 2 Mg(2+) ion per subunit.</text>
</comment>
<feature type="active site" evidence="13">
    <location>
        <position position="68"/>
    </location>
</feature>
<evidence type="ECO:0000256" key="11">
    <source>
        <dbReference type="ARBA" id="ARBA00023204"/>
    </source>
</evidence>
<dbReference type="InterPro" id="IPR020563">
    <property type="entry name" value="X-over_junc_endoDNase_Mg_BS"/>
</dbReference>
<evidence type="ECO:0000313" key="16">
    <source>
        <dbReference type="Proteomes" id="UP000631034"/>
    </source>
</evidence>
<keyword evidence="9 13" id="KW-0238">DNA-binding</keyword>
<dbReference type="HAMAP" id="MF_00034">
    <property type="entry name" value="RuvC"/>
    <property type="match status" value="1"/>
</dbReference>
<dbReference type="PANTHER" id="PTHR30194:SF3">
    <property type="entry name" value="CROSSOVER JUNCTION ENDODEOXYRIBONUCLEASE RUVC"/>
    <property type="match status" value="1"/>
</dbReference>
<dbReference type="GO" id="GO:0003677">
    <property type="term" value="F:DNA binding"/>
    <property type="evidence" value="ECO:0007669"/>
    <property type="project" value="UniProtKB-KW"/>
</dbReference>
<keyword evidence="10 13" id="KW-0233">DNA recombination</keyword>
<reference evidence="15" key="1">
    <citation type="submission" date="2020-10" db="EMBL/GenBank/DDBJ databases">
        <title>Genome sequence of the unusual species of purple photosynthetic bacteria, Phaeovibrio sulfidiphilus DSM 23193, type strain.</title>
        <authorList>
            <person name="Kyndt J.A."/>
            <person name="Meyer T.E."/>
        </authorList>
    </citation>
    <scope>NUCLEOTIDE SEQUENCE</scope>
    <source>
        <strain evidence="15">DSM 23193</strain>
    </source>
</reference>
<feature type="binding site" evidence="13">
    <location>
        <position position="8"/>
    </location>
    <ligand>
        <name>Mg(2+)</name>
        <dbReference type="ChEBI" id="CHEBI:18420"/>
        <label>1</label>
    </ligand>
</feature>